<reference evidence="27 28" key="1">
    <citation type="submission" date="2013-04" db="EMBL/GenBank/DDBJ databases">
        <title>Oceanococcus atlanticus 22II-S10r2 Genome Sequencing.</title>
        <authorList>
            <person name="Lai Q."/>
            <person name="Li G."/>
            <person name="Shao Z."/>
        </authorList>
    </citation>
    <scope>NUCLEOTIDE SEQUENCE [LARGE SCALE GENOMIC DNA]</scope>
    <source>
        <strain evidence="27 28">22II-S10r2</strain>
    </source>
</reference>
<evidence type="ECO:0000313" key="27">
    <source>
        <dbReference type="EMBL" id="ORE88937.1"/>
    </source>
</evidence>
<dbReference type="Pfam" id="PF07690">
    <property type="entry name" value="MFS_1"/>
    <property type="match status" value="1"/>
</dbReference>
<dbReference type="STRING" id="1317117.ATO7_03640"/>
<evidence type="ECO:0000256" key="12">
    <source>
        <dbReference type="ARBA" id="ARBA00044891"/>
    </source>
</evidence>
<evidence type="ECO:0000313" key="28">
    <source>
        <dbReference type="Proteomes" id="UP000192342"/>
    </source>
</evidence>
<comment type="similarity">
    <text evidence="2">Belongs to the major facilitator superfamily.</text>
</comment>
<comment type="subunit">
    <text evidence="24">Homodimer. Interacts with lysosomal protein GLMP (via lumenal domain); the interaction starts while both proteins are still in the endoplasmic reticulum and is required for stabilization of MFSD1 in lysosomes but has no direct effect on its targeting to lysosomes or transporter activity.</text>
</comment>
<feature type="transmembrane region" description="Helical" evidence="25">
    <location>
        <begin position="229"/>
        <end position="251"/>
    </location>
</feature>
<dbReference type="EMBL" id="AQQV01000001">
    <property type="protein sequence ID" value="ORE88937.1"/>
    <property type="molecule type" value="Genomic_DNA"/>
</dbReference>
<dbReference type="InterPro" id="IPR011701">
    <property type="entry name" value="MFS"/>
</dbReference>
<comment type="subcellular location">
    <subcellularLocation>
        <location evidence="1">Lysosome membrane</location>
        <topology evidence="1">Multi-pass membrane protein</topology>
    </subcellularLocation>
</comment>
<dbReference type="PANTHER" id="PTHR23512:SF3">
    <property type="entry name" value="MAJOR FACILITATOR SUPERFAMILY DOMAIN-CONTAINING PROTEIN 1"/>
    <property type="match status" value="1"/>
</dbReference>
<comment type="catalytic activity">
    <reaction evidence="9">
        <text>L-histidyl-glycine(out) = L-histidyl-glycine(in)</text>
        <dbReference type="Rhea" id="RHEA:79395"/>
        <dbReference type="ChEBI" id="CHEBI:229957"/>
    </reaction>
</comment>
<sequence length="437" mass="46593">MRPLPPGFARHRWTGFTLLAVTFVLGFFHRIAPGVVAPDLMASFSISAAALGTLAAVYYYIYTLLQIPAGILSDTLGPRYTVGLAGLIAAMGTVMFGLAEDFTTASIGRMLVGLGVSFTFVGLMKFNTLWFPENRYGVVSGLTLLIGNAGAVLAATPLALVLNVATWREVFVGVGVVGALLAASTLLLLRNHPRDAGYPDIQTLQGLPPHPPAHRHWSRELYGALSNRHVWPVFLVMFGLVGTALAFVGLWCVPMMQDVHGASRTAAANCATVMLIATAVGSFFGGTVSDALGRRRPMVVVCALGVLASWLGLLFLPWTPGWSAWLLLGLLGLCAGGSTVSYAVAKEVAPPLFAGMSIAVANTGLFAGAAVAQPLFGWAMDVLWQGELVNQLRVYEWIDYRRGLYLSAGLALMGLLVSLTLKETYCRNINWKPADHG</sequence>
<dbReference type="Gene3D" id="1.20.1250.20">
    <property type="entry name" value="MFS general substrate transporter like domains"/>
    <property type="match status" value="2"/>
</dbReference>
<proteinExistence type="inferred from homology"/>
<evidence type="ECO:0000256" key="25">
    <source>
        <dbReference type="SAM" id="Phobius"/>
    </source>
</evidence>
<comment type="catalytic activity">
    <reaction evidence="19">
        <text>L-alanyl-L-lysine(out) = L-alanyl-L-lysine(in)</text>
        <dbReference type="Rhea" id="RHEA:79415"/>
        <dbReference type="ChEBI" id="CHEBI:192470"/>
    </reaction>
</comment>
<evidence type="ECO:0000256" key="5">
    <source>
        <dbReference type="ARBA" id="ARBA00022989"/>
    </source>
</evidence>
<evidence type="ECO:0000256" key="2">
    <source>
        <dbReference type="ARBA" id="ARBA00008335"/>
    </source>
</evidence>
<evidence type="ECO:0000256" key="3">
    <source>
        <dbReference type="ARBA" id="ARBA00022448"/>
    </source>
</evidence>
<evidence type="ECO:0000256" key="24">
    <source>
        <dbReference type="ARBA" id="ARBA00046376"/>
    </source>
</evidence>
<feature type="transmembrane region" description="Helical" evidence="25">
    <location>
        <begin position="170"/>
        <end position="189"/>
    </location>
</feature>
<evidence type="ECO:0000256" key="10">
    <source>
        <dbReference type="ARBA" id="ARBA00044881"/>
    </source>
</evidence>
<comment type="catalytic activity">
    <reaction evidence="16">
        <text>L-lysyl-L-lysine(out) = L-lysyl-L-lysine(in)</text>
        <dbReference type="Rhea" id="RHEA:79403"/>
        <dbReference type="ChEBI" id="CHEBI:229956"/>
    </reaction>
</comment>
<keyword evidence="7" id="KW-0458">Lysosome</keyword>
<dbReference type="GO" id="GO:0005765">
    <property type="term" value="C:lysosomal membrane"/>
    <property type="evidence" value="ECO:0007669"/>
    <property type="project" value="UniProtKB-SubCell"/>
</dbReference>
<dbReference type="SUPFAM" id="SSF103473">
    <property type="entry name" value="MFS general substrate transporter"/>
    <property type="match status" value="1"/>
</dbReference>
<evidence type="ECO:0000256" key="9">
    <source>
        <dbReference type="ARBA" id="ARBA00044878"/>
    </source>
</evidence>
<feature type="transmembrane region" description="Helical" evidence="25">
    <location>
        <begin position="266"/>
        <end position="286"/>
    </location>
</feature>
<evidence type="ECO:0000256" key="21">
    <source>
        <dbReference type="ARBA" id="ARBA00044985"/>
    </source>
</evidence>
<evidence type="ECO:0000256" key="15">
    <source>
        <dbReference type="ARBA" id="ARBA00044899"/>
    </source>
</evidence>
<evidence type="ECO:0000256" key="1">
    <source>
        <dbReference type="ARBA" id="ARBA00004155"/>
    </source>
</evidence>
<evidence type="ECO:0000256" key="17">
    <source>
        <dbReference type="ARBA" id="ARBA00044903"/>
    </source>
</evidence>
<comment type="catalytic activity">
    <reaction evidence="12">
        <text>L-lysyl-L-alpha-amino acid(out) = L-lysyl-L-alpha-amino acid(in)</text>
        <dbReference type="Rhea" id="RHEA:79387"/>
        <dbReference type="ChEBI" id="CHEBI:229965"/>
    </reaction>
</comment>
<feature type="transmembrane region" description="Helical" evidence="25">
    <location>
        <begin position="12"/>
        <end position="32"/>
    </location>
</feature>
<evidence type="ECO:0000256" key="20">
    <source>
        <dbReference type="ARBA" id="ARBA00044924"/>
    </source>
</evidence>
<comment type="catalytic activity">
    <reaction evidence="20">
        <text>L-lysyl-glycine(out) = L-lysyl-glycine(in)</text>
        <dbReference type="Rhea" id="RHEA:79407"/>
        <dbReference type="ChEBI" id="CHEBI:191202"/>
    </reaction>
</comment>
<feature type="transmembrane region" description="Helical" evidence="25">
    <location>
        <begin position="403"/>
        <end position="421"/>
    </location>
</feature>
<feature type="transmembrane region" description="Helical" evidence="25">
    <location>
        <begin position="44"/>
        <end position="65"/>
    </location>
</feature>
<evidence type="ECO:0000256" key="19">
    <source>
        <dbReference type="ARBA" id="ARBA00044919"/>
    </source>
</evidence>
<feature type="transmembrane region" description="Helical" evidence="25">
    <location>
        <begin position="105"/>
        <end position="124"/>
    </location>
</feature>
<evidence type="ECO:0000256" key="14">
    <source>
        <dbReference type="ARBA" id="ARBA00044898"/>
    </source>
</evidence>
<keyword evidence="28" id="KW-1185">Reference proteome</keyword>
<comment type="catalytic activity">
    <reaction evidence="11">
        <text>L-alpha-aminoacyl-L-histidine(out) = L-alpha-aminoacyl-L-histidine(in)</text>
        <dbReference type="Rhea" id="RHEA:79375"/>
        <dbReference type="ChEBI" id="CHEBI:229967"/>
    </reaction>
</comment>
<evidence type="ECO:0000256" key="16">
    <source>
        <dbReference type="ARBA" id="ARBA00044900"/>
    </source>
</evidence>
<evidence type="ECO:0000256" key="11">
    <source>
        <dbReference type="ARBA" id="ARBA00044884"/>
    </source>
</evidence>
<evidence type="ECO:0000259" key="26">
    <source>
        <dbReference type="PROSITE" id="PS50850"/>
    </source>
</evidence>
<keyword evidence="3" id="KW-0813">Transport</keyword>
<dbReference type="InterPro" id="IPR020846">
    <property type="entry name" value="MFS_dom"/>
</dbReference>
<comment type="catalytic activity">
    <reaction evidence="17">
        <text>L-arginyl-glycine(out) = L-arginyl-glycine(in)</text>
        <dbReference type="Rhea" id="RHEA:79391"/>
        <dbReference type="ChEBI" id="CHEBI:229955"/>
    </reaction>
</comment>
<feature type="transmembrane region" description="Helical" evidence="25">
    <location>
        <begin position="324"/>
        <end position="345"/>
    </location>
</feature>
<dbReference type="AlphaFoldDB" id="A0A1Y1SH02"/>
<feature type="transmembrane region" description="Helical" evidence="25">
    <location>
        <begin position="136"/>
        <end position="164"/>
    </location>
</feature>
<dbReference type="PROSITE" id="PS50850">
    <property type="entry name" value="MFS"/>
    <property type="match status" value="1"/>
</dbReference>
<protein>
    <recommendedName>
        <fullName evidence="21">Lysosomal dipeptide transporter MFSD1</fullName>
    </recommendedName>
    <alternativeName>
        <fullName evidence="22">Major facilitator superfamily domain-containing protein 1</fullName>
    </alternativeName>
</protein>
<gene>
    <name evidence="27" type="ORF">ATO7_03640</name>
</gene>
<comment type="function">
    <text evidence="23">Lysosomal dipeptide uniporter that selectively exports lysine, arginine or histidine-containing dipeptides with a net positive charge from the lysosome lumen into the cytosol. Could play a role in a specific type of protein O-glycosylation indirectly regulating macrophages migration and tissue invasion. Also essential for liver homeostasis.</text>
</comment>
<feature type="domain" description="Major facilitator superfamily (MFS) profile" evidence="26">
    <location>
        <begin position="14"/>
        <end position="426"/>
    </location>
</feature>
<keyword evidence="5 25" id="KW-1133">Transmembrane helix</keyword>
<keyword evidence="4 25" id="KW-0812">Transmembrane</keyword>
<evidence type="ECO:0000256" key="13">
    <source>
        <dbReference type="ARBA" id="ARBA00044893"/>
    </source>
</evidence>
<comment type="catalytic activity">
    <reaction evidence="15">
        <text>L-arginyl-L-alpha-amino acid(out) = L-arginyl-L-alpha-amino acid(in)</text>
        <dbReference type="Rhea" id="RHEA:79371"/>
        <dbReference type="ChEBI" id="CHEBI:84315"/>
    </reaction>
</comment>
<dbReference type="PANTHER" id="PTHR23512">
    <property type="entry name" value="MAJOR FACILITATOR SUPERFAMILY DOMAIN-CONTAINING PROTEIN 1"/>
    <property type="match status" value="1"/>
</dbReference>
<dbReference type="RefSeq" id="WP_083559619.1">
    <property type="nucleotide sequence ID" value="NZ_AQQV01000001.1"/>
</dbReference>
<evidence type="ECO:0000256" key="7">
    <source>
        <dbReference type="ARBA" id="ARBA00023228"/>
    </source>
</evidence>
<feature type="transmembrane region" description="Helical" evidence="25">
    <location>
        <begin position="298"/>
        <end position="318"/>
    </location>
</feature>
<feature type="transmembrane region" description="Helical" evidence="25">
    <location>
        <begin position="77"/>
        <end position="99"/>
    </location>
</feature>
<evidence type="ECO:0000256" key="8">
    <source>
        <dbReference type="ARBA" id="ARBA00044876"/>
    </source>
</evidence>
<dbReference type="Proteomes" id="UP000192342">
    <property type="component" value="Unassembled WGS sequence"/>
</dbReference>
<evidence type="ECO:0000256" key="6">
    <source>
        <dbReference type="ARBA" id="ARBA00023136"/>
    </source>
</evidence>
<evidence type="ECO:0000256" key="22">
    <source>
        <dbReference type="ARBA" id="ARBA00045018"/>
    </source>
</evidence>
<dbReference type="GO" id="GO:0022857">
    <property type="term" value="F:transmembrane transporter activity"/>
    <property type="evidence" value="ECO:0007669"/>
    <property type="project" value="InterPro"/>
</dbReference>
<comment type="catalytic activity">
    <reaction evidence="14">
        <text>L-aspartyl-L-lysine(out) = L-aspartyl-L-lysine(in)</text>
        <dbReference type="Rhea" id="RHEA:79411"/>
        <dbReference type="ChEBI" id="CHEBI:229953"/>
    </reaction>
</comment>
<dbReference type="OrthoDB" id="5620971at2"/>
<keyword evidence="6 25" id="KW-0472">Membrane</keyword>
<evidence type="ECO:0000256" key="4">
    <source>
        <dbReference type="ARBA" id="ARBA00022692"/>
    </source>
</evidence>
<accession>A0A1Y1SH02</accession>
<comment type="catalytic activity">
    <reaction evidence="18">
        <text>L-histidyl-L-alpha-amino acid(out) = L-histidyl-L-alpha-amino acid(in)</text>
        <dbReference type="Rhea" id="RHEA:79379"/>
        <dbReference type="ChEBI" id="CHEBI:229964"/>
    </reaction>
</comment>
<comment type="caution">
    <text evidence="27">The sequence shown here is derived from an EMBL/GenBank/DDBJ whole genome shotgun (WGS) entry which is preliminary data.</text>
</comment>
<name>A0A1Y1SH02_9GAMM</name>
<dbReference type="InterPro" id="IPR052187">
    <property type="entry name" value="MFSD1"/>
</dbReference>
<evidence type="ECO:0000256" key="23">
    <source>
        <dbReference type="ARBA" id="ARBA00045709"/>
    </source>
</evidence>
<dbReference type="InterPro" id="IPR036259">
    <property type="entry name" value="MFS_trans_sf"/>
</dbReference>
<comment type="catalytic activity">
    <reaction evidence="13">
        <text>L-alpha-aminoacyl-L-lysine(out) = L-alpha-aminoacyl-L-lysine(in)</text>
        <dbReference type="Rhea" id="RHEA:79383"/>
        <dbReference type="ChEBI" id="CHEBI:229966"/>
    </reaction>
</comment>
<comment type="catalytic activity">
    <reaction evidence="8">
        <text>L-lysyl-L-alanine(out) = L-lysyl-L-alanine(in)</text>
        <dbReference type="Rhea" id="RHEA:79399"/>
        <dbReference type="ChEBI" id="CHEBI:229954"/>
    </reaction>
</comment>
<evidence type="ECO:0000256" key="18">
    <source>
        <dbReference type="ARBA" id="ARBA00044912"/>
    </source>
</evidence>
<feature type="transmembrane region" description="Helical" evidence="25">
    <location>
        <begin position="352"/>
        <end position="376"/>
    </location>
</feature>
<comment type="catalytic activity">
    <reaction evidence="10">
        <text>L-alpha-aminoacyl-L-arginine(out) = L-alpha-aminoacyl-L-arginine(in)</text>
        <dbReference type="Rhea" id="RHEA:79367"/>
        <dbReference type="ChEBI" id="CHEBI:229968"/>
    </reaction>
</comment>
<organism evidence="27 28">
    <name type="scientific">Oceanococcus atlanticus</name>
    <dbReference type="NCBI Taxonomy" id="1317117"/>
    <lineage>
        <taxon>Bacteria</taxon>
        <taxon>Pseudomonadati</taxon>
        <taxon>Pseudomonadota</taxon>
        <taxon>Gammaproteobacteria</taxon>
        <taxon>Chromatiales</taxon>
        <taxon>Oceanococcaceae</taxon>
        <taxon>Oceanococcus</taxon>
    </lineage>
</organism>